<evidence type="ECO:0000313" key="6">
    <source>
        <dbReference type="Proteomes" id="UP000319897"/>
    </source>
</evidence>
<dbReference type="SUPFAM" id="SSF46785">
    <property type="entry name" value="Winged helix' DNA-binding domain"/>
    <property type="match status" value="1"/>
</dbReference>
<name>A0A501XLS1_9SPHN</name>
<proteinExistence type="predicted"/>
<dbReference type="EMBL" id="VFSU01000022">
    <property type="protein sequence ID" value="TPE61588.1"/>
    <property type="molecule type" value="Genomic_DNA"/>
</dbReference>
<evidence type="ECO:0000256" key="1">
    <source>
        <dbReference type="ARBA" id="ARBA00023015"/>
    </source>
</evidence>
<evidence type="ECO:0000256" key="3">
    <source>
        <dbReference type="ARBA" id="ARBA00023163"/>
    </source>
</evidence>
<dbReference type="GO" id="GO:0003677">
    <property type="term" value="F:DNA binding"/>
    <property type="evidence" value="ECO:0007669"/>
    <property type="project" value="UniProtKB-KW"/>
</dbReference>
<dbReference type="Gene3D" id="1.10.10.10">
    <property type="entry name" value="Winged helix-like DNA-binding domain superfamily/Winged helix DNA-binding domain"/>
    <property type="match status" value="1"/>
</dbReference>
<keyword evidence="6" id="KW-1185">Reference proteome</keyword>
<dbReference type="AlphaFoldDB" id="A0A501XLS1"/>
<organism evidence="5 6">
    <name type="scientific">Sandaracinobacter neustonicus</name>
    <dbReference type="NCBI Taxonomy" id="1715348"/>
    <lineage>
        <taxon>Bacteria</taxon>
        <taxon>Pseudomonadati</taxon>
        <taxon>Pseudomonadota</taxon>
        <taxon>Alphaproteobacteria</taxon>
        <taxon>Sphingomonadales</taxon>
        <taxon>Sphingosinicellaceae</taxon>
        <taxon>Sandaracinobacter</taxon>
    </lineage>
</organism>
<dbReference type="GO" id="GO:0006355">
    <property type="term" value="P:regulation of DNA-templated transcription"/>
    <property type="evidence" value="ECO:0007669"/>
    <property type="project" value="InterPro"/>
</dbReference>
<dbReference type="Gene3D" id="2.60.120.10">
    <property type="entry name" value="Jelly Rolls"/>
    <property type="match status" value="1"/>
</dbReference>
<dbReference type="InterPro" id="IPR036390">
    <property type="entry name" value="WH_DNA-bd_sf"/>
</dbReference>
<dbReference type="OrthoDB" id="3525895at2"/>
<accession>A0A501XLS1</accession>
<reference evidence="5 6" key="1">
    <citation type="submission" date="2019-06" db="EMBL/GenBank/DDBJ databases">
        <authorList>
            <person name="Lee I."/>
            <person name="Jang G.I."/>
            <person name="Hwang C.Y."/>
        </authorList>
    </citation>
    <scope>NUCLEOTIDE SEQUENCE [LARGE SCALE GENOMIC DNA]</scope>
    <source>
        <strain evidence="5 6">PAMC 28131</strain>
    </source>
</reference>
<protein>
    <submittedName>
        <fullName evidence="5">Crp/Fnr family transcriptional regulator</fullName>
    </submittedName>
</protein>
<dbReference type="Pfam" id="PF00027">
    <property type="entry name" value="cNMP_binding"/>
    <property type="match status" value="1"/>
</dbReference>
<dbReference type="PROSITE" id="PS51063">
    <property type="entry name" value="HTH_CRP_2"/>
    <property type="match status" value="1"/>
</dbReference>
<comment type="caution">
    <text evidence="5">The sequence shown here is derived from an EMBL/GenBank/DDBJ whole genome shotgun (WGS) entry which is preliminary data.</text>
</comment>
<keyword evidence="2" id="KW-0238">DNA-binding</keyword>
<evidence type="ECO:0000259" key="4">
    <source>
        <dbReference type="PROSITE" id="PS51063"/>
    </source>
</evidence>
<dbReference type="RefSeq" id="WP_140927960.1">
    <property type="nucleotide sequence ID" value="NZ_VFSU01000022.1"/>
</dbReference>
<dbReference type="InterPro" id="IPR000595">
    <property type="entry name" value="cNMP-bd_dom"/>
</dbReference>
<dbReference type="Proteomes" id="UP000319897">
    <property type="component" value="Unassembled WGS sequence"/>
</dbReference>
<feature type="domain" description="HTH crp-type" evidence="4">
    <location>
        <begin position="163"/>
        <end position="235"/>
    </location>
</feature>
<dbReference type="CDD" id="cd00038">
    <property type="entry name" value="CAP_ED"/>
    <property type="match status" value="1"/>
</dbReference>
<gene>
    <name evidence="5" type="ORF">FJQ54_08365</name>
</gene>
<dbReference type="InterPro" id="IPR036388">
    <property type="entry name" value="WH-like_DNA-bd_sf"/>
</dbReference>
<dbReference type="InterPro" id="IPR014710">
    <property type="entry name" value="RmlC-like_jellyroll"/>
</dbReference>
<dbReference type="SUPFAM" id="SSF51206">
    <property type="entry name" value="cAMP-binding domain-like"/>
    <property type="match status" value="1"/>
</dbReference>
<sequence length="245" mass="26242">MATSAPLISDVRDRLSVGGLEDVLMRRGWLTETTPGFRQKILGMGRQLAVKRGQRLFAFGDPPGGMYAVLSGGIGMEGCTNLHPLRLGHVVREGGWFGHGPALGNAARSIGSRALEDSRVLLVPLPPLTAWIHEDTEAARLVGELADRNSQLLTHIISDLLIPDAGQRTAAVLLRVSGALGGVKSSHPDGCLLTQSELGEMANVSRHHANRLLGQFAEQGWIAKSYNRLRLLDVAALSGFAYGED</sequence>
<dbReference type="InterPro" id="IPR012318">
    <property type="entry name" value="HTH_CRP"/>
</dbReference>
<evidence type="ECO:0000256" key="2">
    <source>
        <dbReference type="ARBA" id="ARBA00023125"/>
    </source>
</evidence>
<keyword evidence="1" id="KW-0805">Transcription regulation</keyword>
<evidence type="ECO:0000313" key="5">
    <source>
        <dbReference type="EMBL" id="TPE61588.1"/>
    </source>
</evidence>
<dbReference type="InterPro" id="IPR018490">
    <property type="entry name" value="cNMP-bd_dom_sf"/>
</dbReference>
<keyword evidence="3" id="KW-0804">Transcription</keyword>
<dbReference type="Pfam" id="PF13545">
    <property type="entry name" value="HTH_Crp_2"/>
    <property type="match status" value="1"/>
</dbReference>